<dbReference type="EMBL" id="ML769493">
    <property type="protein sequence ID" value="KAE9397730.1"/>
    <property type="molecule type" value="Genomic_DNA"/>
</dbReference>
<reference evidence="2" key="1">
    <citation type="journal article" date="2019" name="Environ. Microbiol.">
        <title>Fungal ecological strategies reflected in gene transcription - a case study of two litter decomposers.</title>
        <authorList>
            <person name="Barbi F."/>
            <person name="Kohler A."/>
            <person name="Barry K."/>
            <person name="Baskaran P."/>
            <person name="Daum C."/>
            <person name="Fauchery L."/>
            <person name="Ihrmark K."/>
            <person name="Kuo A."/>
            <person name="LaButti K."/>
            <person name="Lipzen A."/>
            <person name="Morin E."/>
            <person name="Grigoriev I.V."/>
            <person name="Henrissat B."/>
            <person name="Lindahl B."/>
            <person name="Martin F."/>
        </authorList>
    </citation>
    <scope>NUCLEOTIDE SEQUENCE</scope>
    <source>
        <strain evidence="2">JB14</strain>
    </source>
</reference>
<name>A0A6A4HJ66_9AGAR</name>
<dbReference type="Proteomes" id="UP000799118">
    <property type="component" value="Unassembled WGS sequence"/>
</dbReference>
<dbReference type="OrthoDB" id="3263038at2759"/>
<feature type="compositionally biased region" description="Basic and acidic residues" evidence="1">
    <location>
        <begin position="309"/>
        <end position="329"/>
    </location>
</feature>
<protein>
    <submittedName>
        <fullName evidence="2">Uncharacterized protein</fullName>
    </submittedName>
</protein>
<proteinExistence type="predicted"/>
<sequence length="399" mass="44308">MSTVSQSGEEPVFLLDTKTPIQSDPISTRICATVTAKAKVELMQDPCTSHEMRFLEQENCRILRKALFQNSVEADFLKPLRVPTSLRSRNNGISPSPLLVTTTYSTPPSYPQPIPIPKDPEAPGYIAELTIFHSYTQLESQACSLLTACLDNHLMHKVTKGSTRVLDIWVKLVEQLQVKLEITISDMKADWEQHTCGPKVNFIDFLAEDQEMVDKIKNAGGEVSDRRELKYPPTISLTCLNGTIVTRIPRQELPKSRIPTPIPLEALAAPAVDHLMAMAMVVVVAEVVVQVPTKDPAATTVAPQKPRTLKVEGEKKKEENSAHIEDKNNDSKDSVEFIYFVGNGSVASSDSEPEDLFDMVDVEDSMSEYDPLNGLFDNTDDEMPPLEPQDPSENEEDDS</sequence>
<evidence type="ECO:0000313" key="3">
    <source>
        <dbReference type="Proteomes" id="UP000799118"/>
    </source>
</evidence>
<feature type="compositionally biased region" description="Acidic residues" evidence="1">
    <location>
        <begin position="378"/>
        <end position="399"/>
    </location>
</feature>
<evidence type="ECO:0000256" key="1">
    <source>
        <dbReference type="SAM" id="MobiDB-lite"/>
    </source>
</evidence>
<evidence type="ECO:0000313" key="2">
    <source>
        <dbReference type="EMBL" id="KAE9397730.1"/>
    </source>
</evidence>
<feature type="region of interest" description="Disordered" evidence="1">
    <location>
        <begin position="296"/>
        <end position="329"/>
    </location>
</feature>
<keyword evidence="3" id="KW-1185">Reference proteome</keyword>
<dbReference type="AlphaFoldDB" id="A0A6A4HJ66"/>
<organism evidence="2 3">
    <name type="scientific">Gymnopus androsaceus JB14</name>
    <dbReference type="NCBI Taxonomy" id="1447944"/>
    <lineage>
        <taxon>Eukaryota</taxon>
        <taxon>Fungi</taxon>
        <taxon>Dikarya</taxon>
        <taxon>Basidiomycota</taxon>
        <taxon>Agaricomycotina</taxon>
        <taxon>Agaricomycetes</taxon>
        <taxon>Agaricomycetidae</taxon>
        <taxon>Agaricales</taxon>
        <taxon>Marasmiineae</taxon>
        <taxon>Omphalotaceae</taxon>
        <taxon>Gymnopus</taxon>
    </lineage>
</organism>
<gene>
    <name evidence="2" type="ORF">BT96DRAFT_1034869</name>
</gene>
<accession>A0A6A4HJ66</accession>
<feature type="region of interest" description="Disordered" evidence="1">
    <location>
        <begin position="367"/>
        <end position="399"/>
    </location>
</feature>